<accession>A0A6J2TP10</accession>
<dbReference type="Proteomes" id="UP000504634">
    <property type="component" value="Unplaced"/>
</dbReference>
<feature type="region of interest" description="Disordered" evidence="1">
    <location>
        <begin position="89"/>
        <end position="110"/>
    </location>
</feature>
<reference evidence="4" key="1">
    <citation type="submission" date="2025-08" db="UniProtKB">
        <authorList>
            <consortium name="RefSeq"/>
        </authorList>
    </citation>
    <scope>IDENTIFICATION</scope>
    <source>
        <strain evidence="4">11010-0011.00</strain>
        <tissue evidence="4">Whole body</tissue>
    </source>
</reference>
<dbReference type="RefSeq" id="XP_030377255.1">
    <property type="nucleotide sequence ID" value="XM_030521395.1"/>
</dbReference>
<dbReference type="PANTHER" id="PTHR13248:SF4">
    <property type="entry name" value="ELONGIN B"/>
    <property type="match status" value="1"/>
</dbReference>
<feature type="domain" description="Ubiquitin-like" evidence="2">
    <location>
        <begin position="1"/>
        <end position="63"/>
    </location>
</feature>
<dbReference type="InterPro" id="IPR039049">
    <property type="entry name" value="ELOB"/>
</dbReference>
<proteinExistence type="predicted"/>
<dbReference type="InterPro" id="IPR029071">
    <property type="entry name" value="Ubiquitin-like_domsf"/>
</dbReference>
<keyword evidence="3" id="KW-1185">Reference proteome</keyword>
<dbReference type="OrthoDB" id="7537057at2759"/>
<dbReference type="PANTHER" id="PTHR13248">
    <property type="entry name" value="TRANSCRIPTION ELONGATION FACTOR B POLYPEPTIDE 2"/>
    <property type="match status" value="1"/>
</dbReference>
<dbReference type="InterPro" id="IPR000626">
    <property type="entry name" value="Ubiquitin-like_dom"/>
</dbReference>
<evidence type="ECO:0000313" key="4">
    <source>
        <dbReference type="RefSeq" id="XP_030377255.1"/>
    </source>
</evidence>
<evidence type="ECO:0000259" key="2">
    <source>
        <dbReference type="PROSITE" id="PS50053"/>
    </source>
</evidence>
<dbReference type="Gene3D" id="3.10.20.90">
    <property type="entry name" value="Phosphatidylinositol 3-kinase Catalytic Subunit, Chain A, domain 1"/>
    <property type="match status" value="1"/>
</dbReference>
<name>A0A6J2TP10_DROLE</name>
<organism evidence="3 4">
    <name type="scientific">Drosophila lebanonensis</name>
    <name type="common">Fruit fly</name>
    <name type="synonym">Scaptodrosophila lebanonensis</name>
    <dbReference type="NCBI Taxonomy" id="7225"/>
    <lineage>
        <taxon>Eukaryota</taxon>
        <taxon>Metazoa</taxon>
        <taxon>Ecdysozoa</taxon>
        <taxon>Arthropoda</taxon>
        <taxon>Hexapoda</taxon>
        <taxon>Insecta</taxon>
        <taxon>Pterygota</taxon>
        <taxon>Neoptera</taxon>
        <taxon>Endopterygota</taxon>
        <taxon>Diptera</taxon>
        <taxon>Brachycera</taxon>
        <taxon>Muscomorpha</taxon>
        <taxon>Ephydroidea</taxon>
        <taxon>Drosophilidae</taxon>
        <taxon>Scaptodrosophila</taxon>
    </lineage>
</organism>
<dbReference type="GO" id="GO:0030891">
    <property type="term" value="C:VCB complex"/>
    <property type="evidence" value="ECO:0007669"/>
    <property type="project" value="InterPro"/>
</dbReference>
<dbReference type="SUPFAM" id="SSF54236">
    <property type="entry name" value="Ubiquitin-like"/>
    <property type="match status" value="1"/>
</dbReference>
<dbReference type="GO" id="GO:0070449">
    <property type="term" value="C:elongin complex"/>
    <property type="evidence" value="ECO:0007669"/>
    <property type="project" value="InterPro"/>
</dbReference>
<sequence>MDVYVMIRKHNSTILLDIKENTTIYDLKCMIAPLLNVRPFDQLLFSKDNKQMMNSDKLKDYGIIASIATPQEPVQLSLVVRDDEGDFNPIDITPYSEPPPLPIVGPTEEKEEEEMVIESLILRATETSMFSARPTSVEEQ</sequence>
<dbReference type="AlphaFoldDB" id="A0A6J2TP10"/>
<protein>
    <submittedName>
        <fullName evidence="4">Uncharacterized protein LOC115626138</fullName>
    </submittedName>
</protein>
<evidence type="ECO:0000256" key="1">
    <source>
        <dbReference type="SAM" id="MobiDB-lite"/>
    </source>
</evidence>
<dbReference type="PROSITE" id="PS50053">
    <property type="entry name" value="UBIQUITIN_2"/>
    <property type="match status" value="1"/>
</dbReference>
<evidence type="ECO:0000313" key="3">
    <source>
        <dbReference type="Proteomes" id="UP000504634"/>
    </source>
</evidence>
<gene>
    <name evidence="4" type="primary">LOC115626138</name>
</gene>
<dbReference type="GeneID" id="115626138"/>
<dbReference type="GO" id="GO:0006368">
    <property type="term" value="P:transcription elongation by RNA polymerase II"/>
    <property type="evidence" value="ECO:0007669"/>
    <property type="project" value="InterPro"/>
</dbReference>